<evidence type="ECO:0000259" key="2">
    <source>
        <dbReference type="Pfam" id="PF22879"/>
    </source>
</evidence>
<dbReference type="Pfam" id="PF22879">
    <property type="entry name" value="AIPR_N"/>
    <property type="match status" value="1"/>
</dbReference>
<sequence length="683" mass="76550">MSEFREELLNMVATRAEVDSDYMVTAFTNEVAERLSDAGEVENLVAMHFRGVGGNGRKNVGVDAFDTSDSDDSISLAVTLFEGSDEPETLTQSDANTQFAMLKGYLYDAVHGTFKQGREASEPAVHVAEDLRMRARSVTKYRLFLLTDRVLSSRAKHLPSDEINEVPVDFHVWDIERLEQLARSSSGRTELDLDLRKWAPDGLDALRVPGDEEFDTYLAVVPGPMLADLYAEHGSRLLESNVRSFLSARGKVNKGIRTTVQSRPEKFLAFNNGITATATSVELTEEGAIRRIKDLQIVNGGQTTASLFYIRRDSSPKPDLNKIHVQMKLVVVQPDEAEALVPDISRFANSQNAVSEADFFSNSPFHVRMENLSRRTLAPSRPGTPHQTYWFYERTRGQYLNEKNKGTPAVAKKFEASFPRNQVITKTDAARYLVAWDGKPHVVSQGAQKNFVAFAQSVTAKWEVSDAQFNAAYFKELAAKAILYNALRARVSKAEWYDKGYLANIVTYAMAKVAYDLQRSKRGVMNFPAIWQQQSAPEHVLEYALNVAHMCFHTLTAPGRPVQNVTEWAKREQCWEAVRAQTVPLPSEVQDWLLSVDVVMDEKRDATRVQRIDNGIEAQTAVFQVSASEWSSMEQFLASNRLLSPSEQSVLGLMTGRRPGVPSEKQAAWLLKIREKATAHGFH</sequence>
<dbReference type="Pfam" id="PF10592">
    <property type="entry name" value="AIPR"/>
    <property type="match status" value="1"/>
</dbReference>
<organism evidence="3 4">
    <name type="scientific">Pedococcus ginsenosidimutans</name>
    <dbReference type="NCBI Taxonomy" id="490570"/>
    <lineage>
        <taxon>Bacteria</taxon>
        <taxon>Bacillati</taxon>
        <taxon>Actinomycetota</taxon>
        <taxon>Actinomycetes</taxon>
        <taxon>Micrococcales</taxon>
        <taxon>Intrasporangiaceae</taxon>
        <taxon>Pedococcus</taxon>
    </lineage>
</organism>
<dbReference type="EMBL" id="BAABLO010000004">
    <property type="protein sequence ID" value="GAA4717367.1"/>
    <property type="molecule type" value="Genomic_DNA"/>
</dbReference>
<reference evidence="4" key="1">
    <citation type="journal article" date="2019" name="Int. J. Syst. Evol. Microbiol.">
        <title>The Global Catalogue of Microorganisms (GCM) 10K type strain sequencing project: providing services to taxonomists for standard genome sequencing and annotation.</title>
        <authorList>
            <consortium name="The Broad Institute Genomics Platform"/>
            <consortium name="The Broad Institute Genome Sequencing Center for Infectious Disease"/>
            <person name="Wu L."/>
            <person name="Ma J."/>
        </authorList>
    </citation>
    <scope>NUCLEOTIDE SEQUENCE [LARGE SCALE GENOMIC DNA]</scope>
    <source>
        <strain evidence="4">JCM 18961</strain>
    </source>
</reference>
<comment type="caution">
    <text evidence="3">The sequence shown here is derived from an EMBL/GenBank/DDBJ whole genome shotgun (WGS) entry which is preliminary data.</text>
</comment>
<protein>
    <submittedName>
        <fullName evidence="3">AIPR family protein</fullName>
    </submittedName>
</protein>
<name>A0ABP8Y0F7_9MICO</name>
<evidence type="ECO:0000313" key="3">
    <source>
        <dbReference type="EMBL" id="GAA4717367.1"/>
    </source>
</evidence>
<dbReference type="RefSeq" id="WP_345501974.1">
    <property type="nucleotide sequence ID" value="NZ_BAABLO010000004.1"/>
</dbReference>
<keyword evidence="4" id="KW-1185">Reference proteome</keyword>
<evidence type="ECO:0000259" key="1">
    <source>
        <dbReference type="Pfam" id="PF10592"/>
    </source>
</evidence>
<evidence type="ECO:0000313" key="4">
    <source>
        <dbReference type="Proteomes" id="UP001500556"/>
    </source>
</evidence>
<proteinExistence type="predicted"/>
<accession>A0ABP8Y0F7</accession>
<dbReference type="InterPro" id="IPR055101">
    <property type="entry name" value="AIPR_N"/>
</dbReference>
<feature type="domain" description="Abortive phage infection protein C-terminal" evidence="1">
    <location>
        <begin position="238"/>
        <end position="549"/>
    </location>
</feature>
<dbReference type="InterPro" id="IPR018891">
    <property type="entry name" value="AIPR_C"/>
</dbReference>
<gene>
    <name evidence="3" type="ORF">GCM10025782_13070</name>
</gene>
<dbReference type="Proteomes" id="UP001500556">
    <property type="component" value="Unassembled WGS sequence"/>
</dbReference>
<feature type="domain" description="Abortive infection phage resistance protein N-terminal" evidence="2">
    <location>
        <begin position="27"/>
        <end position="180"/>
    </location>
</feature>